<protein>
    <recommendedName>
        <fullName evidence="8">Major facilitator superfamily (MFS) profile domain-containing protein</fullName>
    </recommendedName>
</protein>
<dbReference type="PANTHER" id="PTHR43124:SF3">
    <property type="entry name" value="CHLORAMPHENICOL EFFLUX PUMP RV0191"/>
    <property type="match status" value="1"/>
</dbReference>
<accession>A0A2M8LZK7</accession>
<feature type="transmembrane region" description="Helical" evidence="7">
    <location>
        <begin position="289"/>
        <end position="312"/>
    </location>
</feature>
<dbReference type="PANTHER" id="PTHR43124">
    <property type="entry name" value="PURINE EFFLUX PUMP PBUE"/>
    <property type="match status" value="1"/>
</dbReference>
<dbReference type="AlphaFoldDB" id="A0A2M8LZK7"/>
<dbReference type="GO" id="GO:0005886">
    <property type="term" value="C:plasma membrane"/>
    <property type="evidence" value="ECO:0007669"/>
    <property type="project" value="UniProtKB-SubCell"/>
</dbReference>
<dbReference type="GO" id="GO:0022857">
    <property type="term" value="F:transmembrane transporter activity"/>
    <property type="evidence" value="ECO:0007669"/>
    <property type="project" value="InterPro"/>
</dbReference>
<dbReference type="InterPro" id="IPR020846">
    <property type="entry name" value="MFS_dom"/>
</dbReference>
<name>A0A2M8LZK7_9ACTN</name>
<keyword evidence="5 7" id="KW-0472">Membrane</keyword>
<feature type="transmembrane region" description="Helical" evidence="7">
    <location>
        <begin position="324"/>
        <end position="346"/>
    </location>
</feature>
<dbReference type="EMBL" id="PGGW01000040">
    <property type="protein sequence ID" value="PJE97397.1"/>
    <property type="molecule type" value="Genomic_DNA"/>
</dbReference>
<gene>
    <name evidence="9" type="ORF">CUT44_11960</name>
</gene>
<proteinExistence type="predicted"/>
<evidence type="ECO:0000256" key="4">
    <source>
        <dbReference type="ARBA" id="ARBA00022989"/>
    </source>
</evidence>
<organism evidence="9 10">
    <name type="scientific">Streptomyces carminius</name>
    <dbReference type="NCBI Taxonomy" id="2665496"/>
    <lineage>
        <taxon>Bacteria</taxon>
        <taxon>Bacillati</taxon>
        <taxon>Actinomycetota</taxon>
        <taxon>Actinomycetes</taxon>
        <taxon>Kitasatosporales</taxon>
        <taxon>Streptomycetaceae</taxon>
        <taxon>Streptomyces</taxon>
    </lineage>
</organism>
<keyword evidence="4 7" id="KW-1133">Transmembrane helix</keyword>
<feature type="region of interest" description="Disordered" evidence="6">
    <location>
        <begin position="1"/>
        <end position="23"/>
    </location>
</feature>
<dbReference type="InterPro" id="IPR036259">
    <property type="entry name" value="MFS_trans_sf"/>
</dbReference>
<keyword evidence="3 7" id="KW-0812">Transmembrane</keyword>
<evidence type="ECO:0000256" key="5">
    <source>
        <dbReference type="ARBA" id="ARBA00023136"/>
    </source>
</evidence>
<evidence type="ECO:0000313" key="9">
    <source>
        <dbReference type="EMBL" id="PJE97397.1"/>
    </source>
</evidence>
<sequence length="488" mass="49798">MVPLHSVERAGRGPERECPGGKELPVHHQRADHYNIGGGFPSTAVSHGQCPRTQEWKNFMADEAKEPDTLPASGKKERREFWQNFGVIYLAGVIAATGIGKTTPITVELRADLSLSLSQTGLVASLVTAVAATLGLFVSYLLKPFDPRRTLVAGLVVMGCAGLFCAQAGSFAAMLGGRLVESVGYVIVVIVAPVLVFGLGTGNRLTGALALWGTFMPVGLAFGAFGGGVVSAWLGWRTWLSVAAVITLAVAAAALLRLPPGAARPAEATADRGRPGAPEAWPRRLARPLALGAGFSTISGAIVACVALYPAYLHEEFGVPTAAAGTLTGMVSFVGVASGFLASVLLRRGKKVKHLFLVTLLIPAAAFAAFGGAGDTGLSVSAALVVALANEFVVATVFAAIPLVVRVGSDIGTANGLVAQFGSIGALAGPPLVGLAVTATDWWAVGPSLLGGCGTGLVLLLLAARGARGCVPEAVTVDVALEDPKESA</sequence>
<dbReference type="CDD" id="cd06174">
    <property type="entry name" value="MFS"/>
    <property type="match status" value="1"/>
</dbReference>
<feature type="transmembrane region" description="Helical" evidence="7">
    <location>
        <begin position="239"/>
        <end position="258"/>
    </location>
</feature>
<evidence type="ECO:0000256" key="1">
    <source>
        <dbReference type="ARBA" id="ARBA00004651"/>
    </source>
</evidence>
<keyword evidence="2" id="KW-1003">Cell membrane</keyword>
<evidence type="ECO:0000256" key="7">
    <source>
        <dbReference type="SAM" id="Phobius"/>
    </source>
</evidence>
<feature type="domain" description="Major facilitator superfamily (MFS) profile" evidence="8">
    <location>
        <begin position="84"/>
        <end position="468"/>
    </location>
</feature>
<feature type="transmembrane region" description="Helical" evidence="7">
    <location>
        <begin position="182"/>
        <end position="202"/>
    </location>
</feature>
<keyword evidence="10" id="KW-1185">Reference proteome</keyword>
<reference evidence="9 10" key="1">
    <citation type="submission" date="2017-11" db="EMBL/GenBank/DDBJ databases">
        <title>Streptomyces carmine sp. nov., a novel actinomycete isolated from Sophora alopecuroides in Xinjiang, China.</title>
        <authorList>
            <person name="Wang Y."/>
            <person name="Luo X."/>
            <person name="Wan C."/>
            <person name="Zhang L."/>
        </authorList>
    </citation>
    <scope>NUCLEOTIDE SEQUENCE [LARGE SCALE GENOMIC DNA]</scope>
    <source>
        <strain evidence="9 10">TRM SA0054</strain>
    </source>
</reference>
<comment type="caution">
    <text evidence="9">The sequence shown here is derived from an EMBL/GenBank/DDBJ whole genome shotgun (WGS) entry which is preliminary data.</text>
</comment>
<dbReference type="Pfam" id="PF07690">
    <property type="entry name" value="MFS_1"/>
    <property type="match status" value="1"/>
</dbReference>
<comment type="subcellular location">
    <subcellularLocation>
        <location evidence="1">Cell membrane</location>
        <topology evidence="1">Multi-pass membrane protein</topology>
    </subcellularLocation>
</comment>
<evidence type="ECO:0000256" key="2">
    <source>
        <dbReference type="ARBA" id="ARBA00022475"/>
    </source>
</evidence>
<dbReference type="InterPro" id="IPR050189">
    <property type="entry name" value="MFS_Efflux_Transporters"/>
</dbReference>
<feature type="transmembrane region" description="Helical" evidence="7">
    <location>
        <begin position="380"/>
        <end position="405"/>
    </location>
</feature>
<feature type="transmembrane region" description="Helical" evidence="7">
    <location>
        <begin position="355"/>
        <end position="374"/>
    </location>
</feature>
<feature type="transmembrane region" description="Helical" evidence="7">
    <location>
        <begin position="417"/>
        <end position="437"/>
    </location>
</feature>
<feature type="transmembrane region" description="Helical" evidence="7">
    <location>
        <begin position="151"/>
        <end position="176"/>
    </location>
</feature>
<evidence type="ECO:0000256" key="3">
    <source>
        <dbReference type="ARBA" id="ARBA00022692"/>
    </source>
</evidence>
<feature type="transmembrane region" description="Helical" evidence="7">
    <location>
        <begin position="120"/>
        <end position="142"/>
    </location>
</feature>
<evidence type="ECO:0000313" key="10">
    <source>
        <dbReference type="Proteomes" id="UP000230407"/>
    </source>
</evidence>
<dbReference type="SUPFAM" id="SSF103473">
    <property type="entry name" value="MFS general substrate transporter"/>
    <property type="match status" value="1"/>
</dbReference>
<feature type="transmembrane region" description="Helical" evidence="7">
    <location>
        <begin position="209"/>
        <end position="233"/>
    </location>
</feature>
<dbReference type="InterPro" id="IPR011701">
    <property type="entry name" value="MFS"/>
</dbReference>
<evidence type="ECO:0000256" key="6">
    <source>
        <dbReference type="SAM" id="MobiDB-lite"/>
    </source>
</evidence>
<evidence type="ECO:0000259" key="8">
    <source>
        <dbReference type="PROSITE" id="PS50850"/>
    </source>
</evidence>
<dbReference type="Gene3D" id="1.20.1250.20">
    <property type="entry name" value="MFS general substrate transporter like domains"/>
    <property type="match status" value="1"/>
</dbReference>
<feature type="transmembrane region" description="Helical" evidence="7">
    <location>
        <begin position="443"/>
        <end position="464"/>
    </location>
</feature>
<dbReference type="PROSITE" id="PS50850">
    <property type="entry name" value="MFS"/>
    <property type="match status" value="1"/>
</dbReference>
<dbReference type="Proteomes" id="UP000230407">
    <property type="component" value="Unassembled WGS sequence"/>
</dbReference>
<feature type="transmembrane region" description="Helical" evidence="7">
    <location>
        <begin position="81"/>
        <end position="100"/>
    </location>
</feature>